<dbReference type="RefSeq" id="WP_013780202.1">
    <property type="nucleotide sequence ID" value="NC_015520.1"/>
</dbReference>
<sequence>MTKKQQRFVEEYLIDLNATQAAIRAGYSVNTANEQGARLLANVSISKAIEKALAERSKRTGVSQDRIICELAKIAFVNAADVINMDDAMVRDDANREDTAAIASVKAKMVPTETGEIVEREVRMYDKLKALELLGKHLGMFKDKVDVNLDINLADILKQAWGQKAEDKNG</sequence>
<dbReference type="Proteomes" id="UP000008457">
    <property type="component" value="Chromosome"/>
</dbReference>
<dbReference type="AlphaFoldDB" id="F3ZZF9"/>
<protein>
    <submittedName>
        <fullName evidence="3">Terminase small subunit</fullName>
    </submittedName>
</protein>
<dbReference type="OrthoDB" id="7358785at2"/>
<dbReference type="InterPro" id="IPR052404">
    <property type="entry name" value="SPP1-like_terminase"/>
</dbReference>
<organism evidence="3 4">
    <name type="scientific">Mahella australiensis (strain DSM 15567 / CIP 107919 / 50-1 BON)</name>
    <dbReference type="NCBI Taxonomy" id="697281"/>
    <lineage>
        <taxon>Bacteria</taxon>
        <taxon>Bacillati</taxon>
        <taxon>Bacillota</taxon>
        <taxon>Clostridia</taxon>
        <taxon>Thermoanaerobacterales</taxon>
        <taxon>Thermoanaerobacterales Family IV. Incertae Sedis</taxon>
        <taxon>Mahella</taxon>
    </lineage>
</organism>
<reference evidence="3 4" key="2">
    <citation type="journal article" date="2011" name="Stand. Genomic Sci.">
        <title>Complete genome sequence of Mahella australiensis type strain (50-1 BON).</title>
        <authorList>
            <person name="Sikorski J."/>
            <person name="Teshima H."/>
            <person name="Nolan M."/>
            <person name="Lucas S."/>
            <person name="Hammon N."/>
            <person name="Deshpande S."/>
            <person name="Cheng J.F."/>
            <person name="Pitluck S."/>
            <person name="Liolios K."/>
            <person name="Pagani I."/>
            <person name="Ivanova N."/>
            <person name="Huntemann M."/>
            <person name="Mavromatis K."/>
            <person name="Ovchinikova G."/>
            <person name="Pati A."/>
            <person name="Tapia R."/>
            <person name="Han C."/>
            <person name="Goodwin L."/>
            <person name="Chen A."/>
            <person name="Palaniappan K."/>
            <person name="Land M."/>
            <person name="Hauser L."/>
            <person name="Ngatchou-Djao O.D."/>
            <person name="Rohde M."/>
            <person name="Pukall R."/>
            <person name="Spring S."/>
            <person name="Abt B."/>
            <person name="Goker M."/>
            <person name="Detter J.C."/>
            <person name="Woyke T."/>
            <person name="Bristow J."/>
            <person name="Markowitz V."/>
            <person name="Hugenholtz P."/>
            <person name="Eisen J.A."/>
            <person name="Kyrpides N.C."/>
            <person name="Klenk H.P."/>
            <person name="Lapidus A."/>
        </authorList>
    </citation>
    <scope>NUCLEOTIDE SEQUENCE [LARGE SCALE GENOMIC DNA]</scope>
    <source>
        <strain evidence="4">DSM 15567 / CIP 107919 / 50-1 BON</strain>
    </source>
</reference>
<dbReference type="HOGENOM" id="CLU_064914_2_1_9"/>
<name>F3ZZF9_MAHA5</name>
<evidence type="ECO:0000256" key="1">
    <source>
        <dbReference type="ARBA" id="ARBA00022612"/>
    </source>
</evidence>
<evidence type="ECO:0000256" key="2">
    <source>
        <dbReference type="ARBA" id="ARBA00023219"/>
    </source>
</evidence>
<keyword evidence="2" id="KW-0231">Viral genome packaging</keyword>
<dbReference type="PANTHER" id="PTHR41328">
    <property type="entry name" value="TERMINASE SMALL SUBUNIT-RELATED"/>
    <property type="match status" value="1"/>
</dbReference>
<dbReference type="Gene3D" id="1.10.10.1400">
    <property type="entry name" value="Terminase, small subunit, N-terminal DNA-binding domain, HTH motif"/>
    <property type="match status" value="1"/>
</dbReference>
<dbReference type="KEGG" id="mas:Mahau_0566"/>
<gene>
    <name evidence="3" type="ordered locus">Mahau_0566</name>
</gene>
<dbReference type="InterPro" id="IPR038713">
    <property type="entry name" value="Terminase_Gp1_N_sf"/>
</dbReference>
<accession>F3ZZF9</accession>
<dbReference type="STRING" id="697281.Mahau_0566"/>
<dbReference type="Pfam" id="PF03592">
    <property type="entry name" value="Terminase_2"/>
    <property type="match status" value="1"/>
</dbReference>
<dbReference type="GO" id="GO:0051276">
    <property type="term" value="P:chromosome organization"/>
    <property type="evidence" value="ECO:0007669"/>
    <property type="project" value="InterPro"/>
</dbReference>
<dbReference type="EMBL" id="CP002360">
    <property type="protein sequence ID" value="AEE95769.1"/>
    <property type="molecule type" value="Genomic_DNA"/>
</dbReference>
<dbReference type="InterPro" id="IPR005335">
    <property type="entry name" value="Terminase_ssu"/>
</dbReference>
<proteinExistence type="predicted"/>
<dbReference type="PANTHER" id="PTHR41328:SF2">
    <property type="entry name" value="TERMINASE SMALL SUBUNIT"/>
    <property type="match status" value="1"/>
</dbReference>
<dbReference type="eggNOG" id="COG3728">
    <property type="taxonomic scope" value="Bacteria"/>
</dbReference>
<keyword evidence="1" id="KW-1188">Viral release from host cell</keyword>
<reference evidence="4" key="1">
    <citation type="submission" date="2010-11" db="EMBL/GenBank/DDBJ databases">
        <title>The complete genome of Mahella australiensis DSM 15567.</title>
        <authorList>
            <consortium name="US DOE Joint Genome Institute (JGI-PGF)"/>
            <person name="Lucas S."/>
            <person name="Copeland A."/>
            <person name="Lapidus A."/>
            <person name="Bruce D."/>
            <person name="Goodwin L."/>
            <person name="Pitluck S."/>
            <person name="Kyrpides N."/>
            <person name="Mavromatis K."/>
            <person name="Pagani I."/>
            <person name="Ivanova N."/>
            <person name="Teshima H."/>
            <person name="Brettin T."/>
            <person name="Detter J.C."/>
            <person name="Han C."/>
            <person name="Tapia R."/>
            <person name="Land M."/>
            <person name="Hauser L."/>
            <person name="Markowitz V."/>
            <person name="Cheng J.-F."/>
            <person name="Hugenholtz P."/>
            <person name="Woyke T."/>
            <person name="Wu D."/>
            <person name="Spring S."/>
            <person name="Pukall R."/>
            <person name="Steenblock K."/>
            <person name="Schneider S."/>
            <person name="Klenk H.-P."/>
            <person name="Eisen J.A."/>
        </authorList>
    </citation>
    <scope>NUCLEOTIDE SEQUENCE [LARGE SCALE GENOMIC DNA]</scope>
    <source>
        <strain evidence="4">DSM 15567 / CIP 107919 / 50-1 BON</strain>
    </source>
</reference>
<keyword evidence="4" id="KW-1185">Reference proteome</keyword>
<evidence type="ECO:0000313" key="4">
    <source>
        <dbReference type="Proteomes" id="UP000008457"/>
    </source>
</evidence>
<evidence type="ECO:0000313" key="3">
    <source>
        <dbReference type="EMBL" id="AEE95769.1"/>
    </source>
</evidence>